<organism evidence="2 3">
    <name type="scientific">Tetrapyrgos nigripes</name>
    <dbReference type="NCBI Taxonomy" id="182062"/>
    <lineage>
        <taxon>Eukaryota</taxon>
        <taxon>Fungi</taxon>
        <taxon>Dikarya</taxon>
        <taxon>Basidiomycota</taxon>
        <taxon>Agaricomycotina</taxon>
        <taxon>Agaricomycetes</taxon>
        <taxon>Agaricomycetidae</taxon>
        <taxon>Agaricales</taxon>
        <taxon>Marasmiineae</taxon>
        <taxon>Marasmiaceae</taxon>
        <taxon>Tetrapyrgos</taxon>
    </lineage>
</organism>
<feature type="compositionally biased region" description="Polar residues" evidence="1">
    <location>
        <begin position="176"/>
        <end position="195"/>
    </location>
</feature>
<proteinExistence type="predicted"/>
<feature type="compositionally biased region" description="Pro residues" evidence="1">
    <location>
        <begin position="259"/>
        <end position="311"/>
    </location>
</feature>
<evidence type="ECO:0000313" key="2">
    <source>
        <dbReference type="EMBL" id="KAF5367956.1"/>
    </source>
</evidence>
<feature type="region of interest" description="Disordered" evidence="1">
    <location>
        <begin position="151"/>
        <end position="410"/>
    </location>
</feature>
<reference evidence="2 3" key="1">
    <citation type="journal article" date="2020" name="ISME J.">
        <title>Uncovering the hidden diversity of litter-decomposition mechanisms in mushroom-forming fungi.</title>
        <authorList>
            <person name="Floudas D."/>
            <person name="Bentzer J."/>
            <person name="Ahren D."/>
            <person name="Johansson T."/>
            <person name="Persson P."/>
            <person name="Tunlid A."/>
        </authorList>
    </citation>
    <scope>NUCLEOTIDE SEQUENCE [LARGE SCALE GENOMIC DNA]</scope>
    <source>
        <strain evidence="2 3">CBS 291.85</strain>
    </source>
</reference>
<sequence>MTSMDNSPQRPVWPIRIRSWINQLFINRYSSWDDRIVAQQIKVALESWNGAVYGWDIARDDSREECLRYVVDSLSQDIIIFGVVLAYRLRDSPHAQQYSRLILMVGSILTSYWGPECALVGPDTIPPSVDDFSGGFMVWTNVLADFVLSSPTPPAQHTSQHPSYPHTGEDTGHNFFVSSQAHHTPANRNTTNSSLAAPATVNGGALNTTHPQNTSYPYQTPPYPAPNTSYPTPPYNYPSQYSSYPTPPYPVQNTSYSYPTPPYPPSHAPHLPQTPPRPPENAPQPPQTVPPPTQTAPPPPQNISYPTPPYLPQNTSWPFQTPPYPPPNVPYPTPPYPPQNTSWPVQTPQYPPPNVLQPPLNVPQQPQTAPPPHQAAPPSQPDSAPSIQTPHHRPVTPYPSAPAQVDSDAANNEAAVDVDVDLEITEEEVFIPVIPGVAGLGNEPVRTGGSAAAGAGAGGLVSRGGGGEVGDSSGGAVNAGGGEAGNDDDANNGPRPPRLQWHPFLAPPMYPIPYDQPHPHGVLIPNIPMTLNPDPRLPPGPTLESGTFPPVPLGTPSLSVYILTCFIIPPNPNSPCYNGTLLNSPSMQRC</sequence>
<evidence type="ECO:0000313" key="3">
    <source>
        <dbReference type="Proteomes" id="UP000559256"/>
    </source>
</evidence>
<dbReference type="EMBL" id="JAACJM010000017">
    <property type="protein sequence ID" value="KAF5367956.1"/>
    <property type="molecule type" value="Genomic_DNA"/>
</dbReference>
<protein>
    <submittedName>
        <fullName evidence="2">Uncharacterized protein</fullName>
    </submittedName>
</protein>
<feature type="compositionally biased region" description="Gly residues" evidence="1">
    <location>
        <begin position="464"/>
        <end position="484"/>
    </location>
</feature>
<gene>
    <name evidence="2" type="ORF">D9758_004350</name>
</gene>
<feature type="compositionally biased region" description="Low complexity" evidence="1">
    <location>
        <begin position="357"/>
        <end position="367"/>
    </location>
</feature>
<feature type="compositionally biased region" description="Polar residues" evidence="1">
    <location>
        <begin position="205"/>
        <end position="218"/>
    </location>
</feature>
<comment type="caution">
    <text evidence="2">The sequence shown here is derived from an EMBL/GenBank/DDBJ whole genome shotgun (WGS) entry which is preliminary data.</text>
</comment>
<dbReference type="Proteomes" id="UP000559256">
    <property type="component" value="Unassembled WGS sequence"/>
</dbReference>
<feature type="compositionally biased region" description="Pro residues" evidence="1">
    <location>
        <begin position="320"/>
        <end position="338"/>
    </location>
</feature>
<feature type="compositionally biased region" description="Pro residues" evidence="1">
    <location>
        <begin position="219"/>
        <end position="236"/>
    </location>
</feature>
<keyword evidence="3" id="KW-1185">Reference proteome</keyword>
<dbReference type="AlphaFoldDB" id="A0A8H5LSM8"/>
<feature type="region of interest" description="Disordered" evidence="1">
    <location>
        <begin position="464"/>
        <end position="498"/>
    </location>
</feature>
<feature type="compositionally biased region" description="Pro residues" evidence="1">
    <location>
        <begin position="368"/>
        <end position="380"/>
    </location>
</feature>
<name>A0A8H5LSM8_9AGAR</name>
<evidence type="ECO:0000256" key="1">
    <source>
        <dbReference type="SAM" id="MobiDB-lite"/>
    </source>
</evidence>
<accession>A0A8H5LSM8</accession>